<dbReference type="EMBL" id="CANTFL010000478">
    <property type="protein sequence ID" value="CAI5723368.1"/>
    <property type="molecule type" value="Genomic_DNA"/>
</dbReference>
<protein>
    <recommendedName>
        <fullName evidence="4">RxLR effector candidate protein</fullName>
    </recommendedName>
</protein>
<gene>
    <name evidence="2" type="ORF">HBR001_LOCUS3101</name>
</gene>
<evidence type="ECO:0000256" key="1">
    <source>
        <dbReference type="SAM" id="MobiDB-lite"/>
    </source>
</evidence>
<keyword evidence="3" id="KW-1185">Reference proteome</keyword>
<feature type="region of interest" description="Disordered" evidence="1">
    <location>
        <begin position="188"/>
        <end position="218"/>
    </location>
</feature>
<sequence length="246" mass="26623">MTTTTKRRMFPTSSMRSSATASSAAAVSAAFRLKSNLSTATKLPIARQRPTAIRAGTVPDGSTAVREECPVKSLARSHTESAAGKQHDQAKTASQRFAMSSIMRLRTVSKDKVHSKLAAVTHLKKSHGGRLKRCTSTNSSGTYADSEEEAELNGECTSSKAHKSAMTSASRFVKGMPTMLRRAVSTNNPLDEAQTSPFDGSDCYTPQDETATDDTEDDRQSLLLMLQVPQTRRYSQLPLMAASEGW</sequence>
<organism evidence="2 3">
    <name type="scientific">Hyaloperonospora brassicae</name>
    <name type="common">Brassica downy mildew</name>
    <name type="synonym">Peronospora brassicae</name>
    <dbReference type="NCBI Taxonomy" id="162125"/>
    <lineage>
        <taxon>Eukaryota</taxon>
        <taxon>Sar</taxon>
        <taxon>Stramenopiles</taxon>
        <taxon>Oomycota</taxon>
        <taxon>Peronosporomycetes</taxon>
        <taxon>Peronosporales</taxon>
        <taxon>Peronosporaceae</taxon>
        <taxon>Hyaloperonospora</taxon>
    </lineage>
</organism>
<evidence type="ECO:0000313" key="2">
    <source>
        <dbReference type="EMBL" id="CAI5723368.1"/>
    </source>
</evidence>
<name>A0AAV0TKE1_HYABA</name>
<evidence type="ECO:0008006" key="4">
    <source>
        <dbReference type="Google" id="ProtNLM"/>
    </source>
</evidence>
<accession>A0AAV0TKE1</accession>
<feature type="region of interest" description="Disordered" evidence="1">
    <location>
        <begin position="73"/>
        <end position="94"/>
    </location>
</feature>
<dbReference type="AlphaFoldDB" id="A0AAV0TKE1"/>
<reference evidence="2" key="1">
    <citation type="submission" date="2022-12" db="EMBL/GenBank/DDBJ databases">
        <authorList>
            <person name="Webb A."/>
        </authorList>
    </citation>
    <scope>NUCLEOTIDE SEQUENCE</scope>
    <source>
        <strain evidence="2">Hp1</strain>
    </source>
</reference>
<evidence type="ECO:0000313" key="3">
    <source>
        <dbReference type="Proteomes" id="UP001162031"/>
    </source>
</evidence>
<feature type="region of interest" description="Disordered" evidence="1">
    <location>
        <begin position="1"/>
        <end position="21"/>
    </location>
</feature>
<dbReference type="Proteomes" id="UP001162031">
    <property type="component" value="Unassembled WGS sequence"/>
</dbReference>
<comment type="caution">
    <text evidence="2">The sequence shown here is derived from an EMBL/GenBank/DDBJ whole genome shotgun (WGS) entry which is preliminary data.</text>
</comment>
<proteinExistence type="predicted"/>
<feature type="compositionally biased region" description="Polar residues" evidence="1">
    <location>
        <begin position="188"/>
        <end position="198"/>
    </location>
</feature>